<evidence type="ECO:0000313" key="3">
    <source>
        <dbReference type="Proteomes" id="UP000736335"/>
    </source>
</evidence>
<proteinExistence type="predicted"/>
<dbReference type="Proteomes" id="UP000736335">
    <property type="component" value="Unassembled WGS sequence"/>
</dbReference>
<keyword evidence="3" id="KW-1185">Reference proteome</keyword>
<feature type="non-terminal residue" evidence="2">
    <location>
        <position position="242"/>
    </location>
</feature>
<accession>A0A9P6L542</accession>
<reference evidence="2" key="1">
    <citation type="journal article" date="2020" name="Nat. Commun.">
        <title>Large-scale genome sequencing of mycorrhizal fungi provides insights into the early evolution of symbiotic traits.</title>
        <authorList>
            <person name="Miyauchi S."/>
            <person name="Kiss E."/>
            <person name="Kuo A."/>
            <person name="Drula E."/>
            <person name="Kohler A."/>
            <person name="Sanchez-Garcia M."/>
            <person name="Morin E."/>
            <person name="Andreopoulos B."/>
            <person name="Barry K.W."/>
            <person name="Bonito G."/>
            <person name="Buee M."/>
            <person name="Carver A."/>
            <person name="Chen C."/>
            <person name="Cichocki N."/>
            <person name="Clum A."/>
            <person name="Culley D."/>
            <person name="Crous P.W."/>
            <person name="Fauchery L."/>
            <person name="Girlanda M."/>
            <person name="Hayes R.D."/>
            <person name="Keri Z."/>
            <person name="LaButti K."/>
            <person name="Lipzen A."/>
            <person name="Lombard V."/>
            <person name="Magnuson J."/>
            <person name="Maillard F."/>
            <person name="Murat C."/>
            <person name="Nolan M."/>
            <person name="Ohm R.A."/>
            <person name="Pangilinan J."/>
            <person name="Pereira M.F."/>
            <person name="Perotto S."/>
            <person name="Peter M."/>
            <person name="Pfister S."/>
            <person name="Riley R."/>
            <person name="Sitrit Y."/>
            <person name="Stielow J.B."/>
            <person name="Szollosi G."/>
            <person name="Zifcakova L."/>
            <person name="Stursova M."/>
            <person name="Spatafora J.W."/>
            <person name="Tedersoo L."/>
            <person name="Vaario L.M."/>
            <person name="Yamada A."/>
            <person name="Yan M."/>
            <person name="Wang P."/>
            <person name="Xu J."/>
            <person name="Bruns T."/>
            <person name="Baldrian P."/>
            <person name="Vilgalys R."/>
            <person name="Dunand C."/>
            <person name="Henrissat B."/>
            <person name="Grigoriev I.V."/>
            <person name="Hibbett D."/>
            <person name="Nagy L.G."/>
            <person name="Martin F.M."/>
        </authorList>
    </citation>
    <scope>NUCLEOTIDE SEQUENCE</scope>
    <source>
        <strain evidence="2">UH-Tt-Lm1</strain>
    </source>
</reference>
<evidence type="ECO:0000313" key="2">
    <source>
        <dbReference type="EMBL" id="KAF9783748.1"/>
    </source>
</evidence>
<comment type="caution">
    <text evidence="2">The sequence shown here is derived from an EMBL/GenBank/DDBJ whole genome shotgun (WGS) entry which is preliminary data.</text>
</comment>
<evidence type="ECO:0000256" key="1">
    <source>
        <dbReference type="SAM" id="MobiDB-lite"/>
    </source>
</evidence>
<gene>
    <name evidence="2" type="ORF">BJ322DRAFT_1007851</name>
</gene>
<sequence length="242" mass="27327">MERHQCTEEEADTRLRASIQALLEDPIPEPPREPPRPLTPPANEEPRSPPRKKATFVDFDQDATISSQIPHHPCEFAIRRTENIEYVELWYFTTEGCNEASKTTLTAADNVFNLLGTGTGPVSLQPMKATKASPNAITDEHLTWEQIMTARHKLIATANQVGWNQKLTIALAEFYIGLEGLKASGKNTRALILYHAVARKLWHQALRGRGDPFNISRISEKLLAELENKVRDSDHEDMRRIA</sequence>
<protein>
    <submittedName>
        <fullName evidence="2">Uncharacterized protein</fullName>
    </submittedName>
</protein>
<reference evidence="2" key="2">
    <citation type="submission" date="2020-11" db="EMBL/GenBank/DDBJ databases">
        <authorList>
            <consortium name="DOE Joint Genome Institute"/>
            <person name="Kuo A."/>
            <person name="Miyauchi S."/>
            <person name="Kiss E."/>
            <person name="Drula E."/>
            <person name="Kohler A."/>
            <person name="Sanchez-Garcia M."/>
            <person name="Andreopoulos B."/>
            <person name="Barry K.W."/>
            <person name="Bonito G."/>
            <person name="Buee M."/>
            <person name="Carver A."/>
            <person name="Chen C."/>
            <person name="Cichocki N."/>
            <person name="Clum A."/>
            <person name="Culley D."/>
            <person name="Crous P.W."/>
            <person name="Fauchery L."/>
            <person name="Girlanda M."/>
            <person name="Hayes R."/>
            <person name="Keri Z."/>
            <person name="Labutti K."/>
            <person name="Lipzen A."/>
            <person name="Lombard V."/>
            <person name="Magnuson J."/>
            <person name="Maillard F."/>
            <person name="Morin E."/>
            <person name="Murat C."/>
            <person name="Nolan M."/>
            <person name="Ohm R."/>
            <person name="Pangilinan J."/>
            <person name="Pereira M."/>
            <person name="Perotto S."/>
            <person name="Peter M."/>
            <person name="Riley R."/>
            <person name="Sitrit Y."/>
            <person name="Stielow B."/>
            <person name="Szollosi G."/>
            <person name="Zifcakova L."/>
            <person name="Stursova M."/>
            <person name="Spatafora J.W."/>
            <person name="Tedersoo L."/>
            <person name="Vaario L.-M."/>
            <person name="Yamada A."/>
            <person name="Yan M."/>
            <person name="Wang P."/>
            <person name="Xu J."/>
            <person name="Bruns T."/>
            <person name="Baldrian P."/>
            <person name="Vilgalys R."/>
            <person name="Henrissat B."/>
            <person name="Grigoriev I.V."/>
            <person name="Hibbett D."/>
            <person name="Nagy L.G."/>
            <person name="Martin F.M."/>
        </authorList>
    </citation>
    <scope>NUCLEOTIDE SEQUENCE</scope>
    <source>
        <strain evidence="2">UH-Tt-Lm1</strain>
    </source>
</reference>
<organism evidence="2 3">
    <name type="scientific">Thelephora terrestris</name>
    <dbReference type="NCBI Taxonomy" id="56493"/>
    <lineage>
        <taxon>Eukaryota</taxon>
        <taxon>Fungi</taxon>
        <taxon>Dikarya</taxon>
        <taxon>Basidiomycota</taxon>
        <taxon>Agaricomycotina</taxon>
        <taxon>Agaricomycetes</taxon>
        <taxon>Thelephorales</taxon>
        <taxon>Thelephoraceae</taxon>
        <taxon>Thelephora</taxon>
    </lineage>
</organism>
<name>A0A9P6L542_9AGAM</name>
<dbReference type="OrthoDB" id="2688210at2759"/>
<dbReference type="AlphaFoldDB" id="A0A9P6L542"/>
<feature type="region of interest" description="Disordered" evidence="1">
    <location>
        <begin position="23"/>
        <end position="53"/>
    </location>
</feature>
<dbReference type="EMBL" id="WIUZ02000009">
    <property type="protein sequence ID" value="KAF9783748.1"/>
    <property type="molecule type" value="Genomic_DNA"/>
</dbReference>